<feature type="transmembrane region" description="Helical" evidence="1">
    <location>
        <begin position="49"/>
        <end position="68"/>
    </location>
</feature>
<accession>A0A3M7R0R2</accession>
<evidence type="ECO:0000313" key="2">
    <source>
        <dbReference type="EMBL" id="RNA17143.1"/>
    </source>
</evidence>
<keyword evidence="1" id="KW-1133">Transmembrane helix</keyword>
<keyword evidence="1" id="KW-0472">Membrane</keyword>
<reference evidence="2 3" key="1">
    <citation type="journal article" date="2018" name="Sci. Rep.">
        <title>Genomic signatures of local adaptation to the degree of environmental predictability in rotifers.</title>
        <authorList>
            <person name="Franch-Gras L."/>
            <person name="Hahn C."/>
            <person name="Garcia-Roger E.M."/>
            <person name="Carmona M.J."/>
            <person name="Serra M."/>
            <person name="Gomez A."/>
        </authorList>
    </citation>
    <scope>NUCLEOTIDE SEQUENCE [LARGE SCALE GENOMIC DNA]</scope>
    <source>
        <strain evidence="2">HYR1</strain>
    </source>
</reference>
<evidence type="ECO:0000313" key="3">
    <source>
        <dbReference type="Proteomes" id="UP000276133"/>
    </source>
</evidence>
<proteinExistence type="predicted"/>
<comment type="caution">
    <text evidence="2">The sequence shown here is derived from an EMBL/GenBank/DDBJ whole genome shotgun (WGS) entry which is preliminary data.</text>
</comment>
<keyword evidence="1" id="KW-0812">Transmembrane</keyword>
<dbReference type="Proteomes" id="UP000276133">
    <property type="component" value="Unassembled WGS sequence"/>
</dbReference>
<organism evidence="2 3">
    <name type="scientific">Brachionus plicatilis</name>
    <name type="common">Marine rotifer</name>
    <name type="synonym">Brachionus muelleri</name>
    <dbReference type="NCBI Taxonomy" id="10195"/>
    <lineage>
        <taxon>Eukaryota</taxon>
        <taxon>Metazoa</taxon>
        <taxon>Spiralia</taxon>
        <taxon>Gnathifera</taxon>
        <taxon>Rotifera</taxon>
        <taxon>Eurotatoria</taxon>
        <taxon>Monogononta</taxon>
        <taxon>Pseudotrocha</taxon>
        <taxon>Ploima</taxon>
        <taxon>Brachionidae</taxon>
        <taxon>Brachionus</taxon>
    </lineage>
</organism>
<gene>
    <name evidence="2" type="ORF">BpHYR1_004110</name>
</gene>
<keyword evidence="3" id="KW-1185">Reference proteome</keyword>
<dbReference type="AlphaFoldDB" id="A0A3M7R0R2"/>
<protein>
    <submittedName>
        <fullName evidence="2">Uncharacterized protein</fullName>
    </submittedName>
</protein>
<evidence type="ECO:0000256" key="1">
    <source>
        <dbReference type="SAM" id="Phobius"/>
    </source>
</evidence>
<dbReference type="EMBL" id="REGN01004524">
    <property type="protein sequence ID" value="RNA17143.1"/>
    <property type="molecule type" value="Genomic_DNA"/>
</dbReference>
<name>A0A3M7R0R2_BRAPC</name>
<sequence>MESATTVNQESTERSTEHFKIKRETLAKWSVSEILNILGGKPVPKWNRFPTHICAWISFFVSFLIPVVRRSSWT</sequence>